<dbReference type="EMBL" id="JACVKN010000096">
    <property type="protein sequence ID" value="MBK2064920.1"/>
    <property type="molecule type" value="Genomic_DNA"/>
</dbReference>
<keyword evidence="3" id="KW-0249">Electron transport</keyword>
<proteinExistence type="inferred from homology"/>
<dbReference type="PANTHER" id="PTHR45663:SF11">
    <property type="entry name" value="GEO12009P1"/>
    <property type="match status" value="1"/>
</dbReference>
<dbReference type="Gene3D" id="3.40.30.10">
    <property type="entry name" value="Glutaredoxin"/>
    <property type="match status" value="1"/>
</dbReference>
<dbReference type="PRINTS" id="PR00421">
    <property type="entry name" value="THIOREDOXIN"/>
</dbReference>
<dbReference type="PANTHER" id="PTHR45663">
    <property type="entry name" value="GEO12009P1"/>
    <property type="match status" value="1"/>
</dbReference>
<keyword evidence="12" id="KW-1185">Reference proteome</keyword>
<dbReference type="SUPFAM" id="SSF52833">
    <property type="entry name" value="Thioredoxin-like"/>
    <property type="match status" value="1"/>
</dbReference>
<dbReference type="Proteomes" id="UP000701999">
    <property type="component" value="Unassembled WGS sequence"/>
</dbReference>
<evidence type="ECO:0000259" key="10">
    <source>
        <dbReference type="PROSITE" id="PS51352"/>
    </source>
</evidence>
<evidence type="ECO:0000256" key="6">
    <source>
        <dbReference type="NCBIfam" id="TIGR01068"/>
    </source>
</evidence>
<dbReference type="GO" id="GO:0005737">
    <property type="term" value="C:cytoplasm"/>
    <property type="evidence" value="ECO:0007669"/>
    <property type="project" value="TreeGrafter"/>
</dbReference>
<evidence type="ECO:0000256" key="5">
    <source>
        <dbReference type="ARBA" id="ARBA00023284"/>
    </source>
</evidence>
<dbReference type="CDD" id="cd02947">
    <property type="entry name" value="TRX_family"/>
    <property type="match status" value="1"/>
</dbReference>
<name>A0A9Q2KPN9_9GAMM</name>
<evidence type="ECO:0000256" key="1">
    <source>
        <dbReference type="ARBA" id="ARBA00008987"/>
    </source>
</evidence>
<dbReference type="PIRSF" id="PIRSF000077">
    <property type="entry name" value="Thioredoxin"/>
    <property type="match status" value="1"/>
</dbReference>
<reference evidence="11 12" key="1">
    <citation type="submission" date="2020-09" db="EMBL/GenBank/DDBJ databases">
        <title>Development of specific Francisella tularensis PCR assay based on in-depth characterization of family Francisellaceae.</title>
        <authorList>
            <person name="Ohrman C."/>
            <person name="Sahl J."/>
            <person name="Sjodin A."/>
            <person name="Uneklint I."/>
            <person name="Ballard R."/>
            <person name="Karlsson L."/>
            <person name="Mcdonough R."/>
            <person name="Sundell D."/>
            <person name="Soria K."/>
            <person name="Brindeflk B."/>
            <person name="Vallesi A."/>
            <person name="Ramirez-Paredes J.G."/>
            <person name="Colquhoun D."/>
            <person name="Myrtennas K."/>
            <person name="Birdsell D."/>
            <person name="Johansson A."/>
            <person name="Wagner D."/>
            <person name="Forsman M."/>
        </authorList>
    </citation>
    <scope>NUCLEOTIDE SEQUENCE [LARGE SCALE GENOMIC DNA]</scope>
    <source>
        <strain evidence="11 12">FSC1140</strain>
    </source>
</reference>
<evidence type="ECO:0000256" key="4">
    <source>
        <dbReference type="ARBA" id="ARBA00023157"/>
    </source>
</evidence>
<dbReference type="FunFam" id="3.40.30.10:FF:000001">
    <property type="entry name" value="Thioredoxin"/>
    <property type="match status" value="1"/>
</dbReference>
<evidence type="ECO:0000256" key="7">
    <source>
        <dbReference type="PIRNR" id="PIRNR000077"/>
    </source>
</evidence>
<feature type="site" description="Contributes to redox potential value" evidence="8">
    <location>
        <position position="33"/>
    </location>
</feature>
<dbReference type="GO" id="GO:0015035">
    <property type="term" value="F:protein-disulfide reductase activity"/>
    <property type="evidence" value="ECO:0007669"/>
    <property type="project" value="UniProtKB-UniRule"/>
</dbReference>
<keyword evidence="2" id="KW-0813">Transport</keyword>
<sequence length="107" mass="12055">MSKCIDILDSQFESEVLNSNTPVLLDFWAPWCGPCKMLSPILEQVAEHYDDKVKVCKINIDDNEETAMKFGVRGAPTLMVFKDGESKETKVGVVQKTQLISIVDKYL</sequence>
<evidence type="ECO:0000256" key="2">
    <source>
        <dbReference type="ARBA" id="ARBA00022448"/>
    </source>
</evidence>
<feature type="site" description="Deprotonates C-terminal active site Cys" evidence="8">
    <location>
        <position position="26"/>
    </location>
</feature>
<evidence type="ECO:0000256" key="3">
    <source>
        <dbReference type="ARBA" id="ARBA00022982"/>
    </source>
</evidence>
<feature type="domain" description="Thioredoxin" evidence="10">
    <location>
        <begin position="1"/>
        <end position="107"/>
    </location>
</feature>
<dbReference type="PROSITE" id="PS51352">
    <property type="entry name" value="THIOREDOXIN_2"/>
    <property type="match status" value="1"/>
</dbReference>
<comment type="caution">
    <text evidence="11">The sequence shown here is derived from an EMBL/GenBank/DDBJ whole genome shotgun (WGS) entry which is preliminary data.</text>
</comment>
<dbReference type="Pfam" id="PF00085">
    <property type="entry name" value="Thioredoxin"/>
    <property type="match status" value="1"/>
</dbReference>
<keyword evidence="4 9" id="KW-1015">Disulfide bond</keyword>
<protein>
    <recommendedName>
        <fullName evidence="6 7">Thioredoxin</fullName>
    </recommendedName>
</protein>
<dbReference type="InterPro" id="IPR017937">
    <property type="entry name" value="Thioredoxin_CS"/>
</dbReference>
<dbReference type="AlphaFoldDB" id="A0A9Q2KPN9"/>
<keyword evidence="5 9" id="KW-0676">Redox-active center</keyword>
<feature type="disulfide bond" description="Redox-active" evidence="9">
    <location>
        <begin position="32"/>
        <end position="35"/>
    </location>
</feature>
<feature type="site" description="Contributes to redox potential value" evidence="8">
    <location>
        <position position="34"/>
    </location>
</feature>
<accession>A0A9Q2KPN9</accession>
<comment type="similarity">
    <text evidence="1 7">Belongs to the thioredoxin family.</text>
</comment>
<gene>
    <name evidence="11" type="primary">trxA</name>
    <name evidence="11" type="ORF">IB647_04140</name>
</gene>
<dbReference type="GeneID" id="93254330"/>
<evidence type="ECO:0000313" key="12">
    <source>
        <dbReference type="Proteomes" id="UP000701999"/>
    </source>
</evidence>
<evidence type="ECO:0000256" key="9">
    <source>
        <dbReference type="PIRSR" id="PIRSR000077-4"/>
    </source>
</evidence>
<organism evidence="11 12">
    <name type="scientific">Francisella noatunensis</name>
    <dbReference type="NCBI Taxonomy" id="657445"/>
    <lineage>
        <taxon>Bacteria</taxon>
        <taxon>Pseudomonadati</taxon>
        <taxon>Pseudomonadota</taxon>
        <taxon>Gammaproteobacteria</taxon>
        <taxon>Thiotrichales</taxon>
        <taxon>Francisellaceae</taxon>
        <taxon>Francisella</taxon>
    </lineage>
</organism>
<feature type="active site" description="Nucleophile" evidence="8">
    <location>
        <position position="32"/>
    </location>
</feature>
<dbReference type="InterPro" id="IPR013766">
    <property type="entry name" value="Thioredoxin_domain"/>
</dbReference>
<dbReference type="InterPro" id="IPR036249">
    <property type="entry name" value="Thioredoxin-like_sf"/>
</dbReference>
<dbReference type="InterPro" id="IPR005746">
    <property type="entry name" value="Thioredoxin"/>
</dbReference>
<feature type="active site" description="Nucleophile" evidence="8">
    <location>
        <position position="35"/>
    </location>
</feature>
<evidence type="ECO:0000256" key="8">
    <source>
        <dbReference type="PIRSR" id="PIRSR000077-1"/>
    </source>
</evidence>
<dbReference type="PROSITE" id="PS00194">
    <property type="entry name" value="THIOREDOXIN_1"/>
    <property type="match status" value="1"/>
</dbReference>
<dbReference type="RefSeq" id="WP_159183814.1">
    <property type="nucleotide sequence ID" value="NZ_JACVJL010000113.1"/>
</dbReference>
<dbReference type="NCBIfam" id="TIGR01068">
    <property type="entry name" value="thioredoxin"/>
    <property type="match status" value="1"/>
</dbReference>
<evidence type="ECO:0000313" key="11">
    <source>
        <dbReference type="EMBL" id="MBK2064920.1"/>
    </source>
</evidence>